<evidence type="ECO:0000313" key="3">
    <source>
        <dbReference type="EMBL" id="AOZ47766.1"/>
    </source>
</evidence>
<feature type="region of interest" description="Disordered" evidence="1">
    <location>
        <begin position="1"/>
        <end position="20"/>
    </location>
</feature>
<sequence length="460" mass="50251">MPRPHPLTPAPDGAPLDRGTGRPFTPGSFTWLLGIEDTCVYPRPGFGMNPLDELALTGHREDWRADLESASALGAQAIRYGADWPLVATAPGVYDWSSLDERVAYAHSLGLSIVADLVHYGTPEWLDGSFADPSYPEAVADFAAAYAAHFAGVADHVTPFNEPLTTASFCGMRGVWPPGLSGWEGWVKVVVNICDGIQRSVRRVRSANPDAVIVHVEASSLYSAGSPDLEAEASWLNRLGMLPTDLVLGRVTPGSRNYRWLCEHGADVAQLHRLADDGVDLDIMGVNYYPDLSPRLLQPTEDGSRQIATNAWAEGLEESLRRFAGRYGLPMVVTETSIEGSDDLRSSWISASIERIGSLVDQGMDIRGWTWWPLTDFVDWSYASGGRNVEEFAIPDDVVDRRTAADNLDPYLRRMGLVRLEEGPDHRMARVPTPAADRYHDVASTSDPHDDATAALPQGS</sequence>
<protein>
    <recommendedName>
        <fullName evidence="6">Beta-glucosidase</fullName>
    </recommendedName>
</protein>
<name>A0AAC9AP25_9ACTN</name>
<reference evidence="2 4" key="2">
    <citation type="submission" date="2016-02" db="EMBL/GenBank/DDBJ databases">
        <title>Complete Genome Sequence of Propionibacterium acidipropionici ATCC 55737.</title>
        <authorList>
            <person name="Luna Flores C.H."/>
            <person name="Nielsen L.K."/>
            <person name="Marcellin E."/>
        </authorList>
    </citation>
    <scope>NUCLEOTIDE SEQUENCE [LARGE SCALE GENOMIC DNA]</scope>
    <source>
        <strain evidence="2 4">ATCC 55737</strain>
    </source>
</reference>
<evidence type="ECO:0000256" key="1">
    <source>
        <dbReference type="SAM" id="MobiDB-lite"/>
    </source>
</evidence>
<dbReference type="InterPro" id="IPR051923">
    <property type="entry name" value="Glycosyl_Hydrolase_39"/>
</dbReference>
<dbReference type="GO" id="GO:0005975">
    <property type="term" value="P:carbohydrate metabolic process"/>
    <property type="evidence" value="ECO:0007669"/>
    <property type="project" value="InterPro"/>
</dbReference>
<dbReference type="Proteomes" id="UP000178666">
    <property type="component" value="Chromosome"/>
</dbReference>
<reference evidence="3 5" key="1">
    <citation type="journal article" date="2016" name="Plant Dis.">
        <title>Improved production of propionic acid using genome shuffling.</title>
        <authorList>
            <person name="Luna-Flores C.H."/>
            <person name="Palfreyman R.W."/>
            <person name="Kromer J.O."/>
            <person name="Nielsen L.K."/>
            <person name="Marcellin E."/>
        </authorList>
    </citation>
    <scope>NUCLEOTIDE SEQUENCE [LARGE SCALE GENOMIC DNA]</scope>
    <source>
        <strain evidence="3 5">F3E8</strain>
    </source>
</reference>
<dbReference type="AlphaFoldDB" id="A0AAC9AP25"/>
<dbReference type="PANTHER" id="PTHR12631">
    <property type="entry name" value="ALPHA-L-IDURONIDASE"/>
    <property type="match status" value="1"/>
</dbReference>
<evidence type="ECO:0000313" key="2">
    <source>
        <dbReference type="EMBL" id="AMS06312.1"/>
    </source>
</evidence>
<dbReference type="PANTHER" id="PTHR12631:SF10">
    <property type="entry name" value="BETA-XYLOSIDASE-LIKE PROTEIN-RELATED"/>
    <property type="match status" value="1"/>
</dbReference>
<organism evidence="2 4">
    <name type="scientific">Acidipropionibacterium acidipropionici</name>
    <dbReference type="NCBI Taxonomy" id="1748"/>
    <lineage>
        <taxon>Bacteria</taxon>
        <taxon>Bacillati</taxon>
        <taxon>Actinomycetota</taxon>
        <taxon>Actinomycetes</taxon>
        <taxon>Propionibacteriales</taxon>
        <taxon>Propionibacteriaceae</taxon>
        <taxon>Acidipropionibacterium</taxon>
    </lineage>
</organism>
<accession>A0AAC9AP25</accession>
<gene>
    <name evidence="3" type="ORF">A8L58_14985</name>
    <name evidence="2" type="ORF">AXH35_13535</name>
</gene>
<dbReference type="EMBL" id="CP014352">
    <property type="protein sequence ID" value="AMS06312.1"/>
    <property type="molecule type" value="Genomic_DNA"/>
</dbReference>
<dbReference type="Gene3D" id="3.20.20.80">
    <property type="entry name" value="Glycosidases"/>
    <property type="match status" value="1"/>
</dbReference>
<keyword evidence="5" id="KW-1185">Reference proteome</keyword>
<dbReference type="Proteomes" id="UP000075221">
    <property type="component" value="Chromosome"/>
</dbReference>
<evidence type="ECO:0000313" key="5">
    <source>
        <dbReference type="Proteomes" id="UP000178666"/>
    </source>
</evidence>
<dbReference type="SUPFAM" id="SSF51445">
    <property type="entry name" value="(Trans)glycosidases"/>
    <property type="match status" value="1"/>
</dbReference>
<dbReference type="GO" id="GO:0004553">
    <property type="term" value="F:hydrolase activity, hydrolyzing O-glycosyl compounds"/>
    <property type="evidence" value="ECO:0007669"/>
    <property type="project" value="InterPro"/>
</dbReference>
<dbReference type="InterPro" id="IPR017853">
    <property type="entry name" value="GH"/>
</dbReference>
<feature type="region of interest" description="Disordered" evidence="1">
    <location>
        <begin position="439"/>
        <end position="460"/>
    </location>
</feature>
<proteinExistence type="predicted"/>
<dbReference type="RefSeq" id="WP_062820188.1">
    <property type="nucleotide sequence ID" value="NZ_CP014352.1"/>
</dbReference>
<feature type="compositionally biased region" description="Basic and acidic residues" evidence="1">
    <location>
        <begin position="439"/>
        <end position="452"/>
    </location>
</feature>
<evidence type="ECO:0000313" key="4">
    <source>
        <dbReference type="Proteomes" id="UP000075221"/>
    </source>
</evidence>
<evidence type="ECO:0008006" key="6">
    <source>
        <dbReference type="Google" id="ProtNLM"/>
    </source>
</evidence>
<dbReference type="EMBL" id="CP015970">
    <property type="protein sequence ID" value="AOZ47766.1"/>
    <property type="molecule type" value="Genomic_DNA"/>
</dbReference>